<sequence length="151" mass="17105">MAETQLQLISDLHLESPAAYDIFHINPVVPCLALIGDIGYVEGEGFSFLRIQLIALHIASWPWVIMNYAPIAKPRIKCLNTELSNTSKREDTPAHSSPFIRQATTFHRLLPFPATHCSRSPLNYRRNTSVSPESIIIKFLIGQLKHIKMRT</sequence>
<evidence type="ECO:0000313" key="1">
    <source>
        <dbReference type="EMBL" id="KAJ5553673.1"/>
    </source>
</evidence>
<evidence type="ECO:0000313" key="2">
    <source>
        <dbReference type="Proteomes" id="UP001220324"/>
    </source>
</evidence>
<name>A0AAD6D6S4_9EURO</name>
<gene>
    <name evidence="1" type="ORF">N7494_003051</name>
</gene>
<proteinExistence type="predicted"/>
<organism evidence="1 2">
    <name type="scientific">Penicillium frequentans</name>
    <dbReference type="NCBI Taxonomy" id="3151616"/>
    <lineage>
        <taxon>Eukaryota</taxon>
        <taxon>Fungi</taxon>
        <taxon>Dikarya</taxon>
        <taxon>Ascomycota</taxon>
        <taxon>Pezizomycotina</taxon>
        <taxon>Eurotiomycetes</taxon>
        <taxon>Eurotiomycetidae</taxon>
        <taxon>Eurotiales</taxon>
        <taxon>Aspergillaceae</taxon>
        <taxon>Penicillium</taxon>
    </lineage>
</organism>
<reference evidence="1 2" key="1">
    <citation type="journal article" date="2023" name="IMA Fungus">
        <title>Comparative genomic study of the Penicillium genus elucidates a diverse pangenome and 15 lateral gene transfer events.</title>
        <authorList>
            <person name="Petersen C."/>
            <person name="Sorensen T."/>
            <person name="Nielsen M.R."/>
            <person name="Sondergaard T.E."/>
            <person name="Sorensen J.L."/>
            <person name="Fitzpatrick D.A."/>
            <person name="Frisvad J.C."/>
            <person name="Nielsen K.L."/>
        </authorList>
    </citation>
    <scope>NUCLEOTIDE SEQUENCE [LARGE SCALE GENOMIC DNA]</scope>
    <source>
        <strain evidence="1 2">IBT 35679</strain>
    </source>
</reference>
<keyword evidence="2" id="KW-1185">Reference proteome</keyword>
<comment type="caution">
    <text evidence="1">The sequence shown here is derived from an EMBL/GenBank/DDBJ whole genome shotgun (WGS) entry which is preliminary data.</text>
</comment>
<accession>A0AAD6D6S4</accession>
<evidence type="ECO:0008006" key="3">
    <source>
        <dbReference type="Google" id="ProtNLM"/>
    </source>
</evidence>
<dbReference type="Proteomes" id="UP001220324">
    <property type="component" value="Unassembled WGS sequence"/>
</dbReference>
<dbReference type="AlphaFoldDB" id="A0AAD6D6S4"/>
<protein>
    <recommendedName>
        <fullName evidence="3">Calcineurin-like phosphoesterase domain-containing protein</fullName>
    </recommendedName>
</protein>
<dbReference type="EMBL" id="JAQIZZ010000002">
    <property type="protein sequence ID" value="KAJ5553673.1"/>
    <property type="molecule type" value="Genomic_DNA"/>
</dbReference>